<dbReference type="OrthoDB" id="9908810at2759"/>
<dbReference type="InterPro" id="IPR040643">
    <property type="entry name" value="MLVIN_C"/>
</dbReference>
<evidence type="ECO:0000256" key="5">
    <source>
        <dbReference type="ARBA" id="ARBA00022801"/>
    </source>
</evidence>
<dbReference type="InterPro" id="IPR002156">
    <property type="entry name" value="RNaseH_domain"/>
</dbReference>
<name>A0A8J1KPQ5_XENLA</name>
<dbReference type="GO" id="GO:0003676">
    <property type="term" value="F:nucleic acid binding"/>
    <property type="evidence" value="ECO:0007669"/>
    <property type="project" value="InterPro"/>
</dbReference>
<proteinExistence type="predicted"/>
<keyword evidence="4" id="KW-0255">Endonuclease</keyword>
<dbReference type="PANTHER" id="PTHR41694:SF5">
    <property type="entry name" value="RIBONUCLEASE H"/>
    <property type="match status" value="1"/>
</dbReference>
<keyword evidence="8" id="KW-1185">Reference proteome</keyword>
<dbReference type="PROSITE" id="PS50879">
    <property type="entry name" value="RNASE_H_1"/>
    <property type="match status" value="1"/>
</dbReference>
<dbReference type="GeneID" id="108716734"/>
<evidence type="ECO:0000313" key="8">
    <source>
        <dbReference type="Proteomes" id="UP000186698"/>
    </source>
</evidence>
<dbReference type="Gene3D" id="3.30.420.10">
    <property type="entry name" value="Ribonuclease H-like superfamily/Ribonuclease H"/>
    <property type="match status" value="1"/>
</dbReference>
<dbReference type="AlphaFoldDB" id="A0A8J1KPQ5"/>
<accession>A0A8J1KPQ5</accession>
<protein>
    <submittedName>
        <fullName evidence="9">Uncharacterized protein LOC108716734</fullName>
    </submittedName>
</protein>
<evidence type="ECO:0000256" key="2">
    <source>
        <dbReference type="ARBA" id="ARBA00022695"/>
    </source>
</evidence>
<dbReference type="Pfam" id="PF00075">
    <property type="entry name" value="RNase_H"/>
    <property type="match status" value="1"/>
</dbReference>
<dbReference type="RefSeq" id="XP_041418723.1">
    <property type="nucleotide sequence ID" value="XM_041562789.1"/>
</dbReference>
<evidence type="ECO:0000313" key="9">
    <source>
        <dbReference type="RefSeq" id="XP_041418723.1"/>
    </source>
</evidence>
<dbReference type="PANTHER" id="PTHR41694">
    <property type="entry name" value="ENDOGENOUS RETROVIRUS GROUP K MEMBER POL PROTEIN"/>
    <property type="match status" value="1"/>
</dbReference>
<dbReference type="KEGG" id="xla:108716734"/>
<sequence>MSAQEAELHALARACEKHEGLRINVHTDSRYAFGIAHDFGPIWKARGFLTSSGKPIKHAEMINRLFIAFTLPLEVKAHTTETTMEAKDNAMADLATKEGTLDPPPLSLMLAKPPDVSHEEFKKLQAQAESTEKRKWATEGADKIWSLDGDWVVINKHQRQGLDARYTGPYQVLLTTSTSLKVEERYGWIHASHCKKLLDYQVQ</sequence>
<gene>
    <name evidence="9" type="primary">LOC108716734</name>
</gene>
<keyword evidence="6" id="KW-0695">RNA-directed DNA polymerase</keyword>
<reference evidence="9" key="1">
    <citation type="submission" date="2025-08" db="UniProtKB">
        <authorList>
            <consortium name="RefSeq"/>
        </authorList>
    </citation>
    <scope>IDENTIFICATION</scope>
    <source>
        <strain evidence="9">J_2021</strain>
        <tissue evidence="9">Erythrocytes</tissue>
    </source>
</reference>
<keyword evidence="2" id="KW-0548">Nucleotidyltransferase</keyword>
<evidence type="ECO:0000256" key="6">
    <source>
        <dbReference type="ARBA" id="ARBA00022918"/>
    </source>
</evidence>
<dbReference type="InterPro" id="IPR012337">
    <property type="entry name" value="RNaseH-like_sf"/>
</dbReference>
<keyword evidence="1" id="KW-0808">Transferase</keyword>
<dbReference type="Pfam" id="PF18697">
    <property type="entry name" value="MLVIN_C"/>
    <property type="match status" value="1"/>
</dbReference>
<keyword evidence="3" id="KW-0540">Nuclease</keyword>
<feature type="domain" description="RNase H type-1" evidence="7">
    <location>
        <begin position="1"/>
        <end position="101"/>
    </location>
</feature>
<dbReference type="Proteomes" id="UP000186698">
    <property type="component" value="Chromosome 5L"/>
</dbReference>
<evidence type="ECO:0000256" key="4">
    <source>
        <dbReference type="ARBA" id="ARBA00022759"/>
    </source>
</evidence>
<dbReference type="InterPro" id="IPR036397">
    <property type="entry name" value="RNaseH_sf"/>
</dbReference>
<dbReference type="GO" id="GO:0004523">
    <property type="term" value="F:RNA-DNA hybrid ribonuclease activity"/>
    <property type="evidence" value="ECO:0007669"/>
    <property type="project" value="InterPro"/>
</dbReference>
<dbReference type="Gene3D" id="2.30.30.850">
    <property type="match status" value="1"/>
</dbReference>
<dbReference type="SUPFAM" id="SSF53098">
    <property type="entry name" value="Ribonuclease H-like"/>
    <property type="match status" value="1"/>
</dbReference>
<keyword evidence="5" id="KW-0378">Hydrolase</keyword>
<evidence type="ECO:0000256" key="1">
    <source>
        <dbReference type="ARBA" id="ARBA00022679"/>
    </source>
</evidence>
<evidence type="ECO:0000259" key="7">
    <source>
        <dbReference type="PROSITE" id="PS50879"/>
    </source>
</evidence>
<organism evidence="8 9">
    <name type="scientific">Xenopus laevis</name>
    <name type="common">African clawed frog</name>
    <dbReference type="NCBI Taxonomy" id="8355"/>
    <lineage>
        <taxon>Eukaryota</taxon>
        <taxon>Metazoa</taxon>
        <taxon>Chordata</taxon>
        <taxon>Craniata</taxon>
        <taxon>Vertebrata</taxon>
        <taxon>Euteleostomi</taxon>
        <taxon>Amphibia</taxon>
        <taxon>Batrachia</taxon>
        <taxon>Anura</taxon>
        <taxon>Pipoidea</taxon>
        <taxon>Pipidae</taxon>
        <taxon>Xenopodinae</taxon>
        <taxon>Xenopus</taxon>
        <taxon>Xenopus</taxon>
    </lineage>
</organism>
<dbReference type="GO" id="GO:0003964">
    <property type="term" value="F:RNA-directed DNA polymerase activity"/>
    <property type="evidence" value="ECO:0007669"/>
    <property type="project" value="UniProtKB-KW"/>
</dbReference>
<evidence type="ECO:0000256" key="3">
    <source>
        <dbReference type="ARBA" id="ARBA00022722"/>
    </source>
</evidence>